<proteinExistence type="predicted"/>
<keyword evidence="2" id="KW-1185">Reference proteome</keyword>
<protein>
    <submittedName>
        <fullName evidence="1">Uncharacterized protein</fullName>
    </submittedName>
</protein>
<accession>A0ACB9KAS1</accession>
<dbReference type="EMBL" id="CM042018">
    <property type="protein sequence ID" value="KAI3829339.1"/>
    <property type="molecule type" value="Genomic_DNA"/>
</dbReference>
<evidence type="ECO:0000313" key="1">
    <source>
        <dbReference type="EMBL" id="KAI3829339.1"/>
    </source>
</evidence>
<reference evidence="2" key="1">
    <citation type="journal article" date="2022" name="Mol. Ecol. Resour.">
        <title>The genomes of chicory, endive, great burdock and yacon provide insights into Asteraceae palaeo-polyploidization history and plant inulin production.</title>
        <authorList>
            <person name="Fan W."/>
            <person name="Wang S."/>
            <person name="Wang H."/>
            <person name="Wang A."/>
            <person name="Jiang F."/>
            <person name="Liu H."/>
            <person name="Zhao H."/>
            <person name="Xu D."/>
            <person name="Zhang Y."/>
        </authorList>
    </citation>
    <scope>NUCLEOTIDE SEQUENCE [LARGE SCALE GENOMIC DNA]</scope>
    <source>
        <strain evidence="2">cv. Yunnan</strain>
    </source>
</reference>
<gene>
    <name evidence="1" type="ORF">L1987_03459</name>
</gene>
<evidence type="ECO:0000313" key="2">
    <source>
        <dbReference type="Proteomes" id="UP001056120"/>
    </source>
</evidence>
<reference evidence="1 2" key="2">
    <citation type="journal article" date="2022" name="Mol. Ecol. Resour.">
        <title>The genomes of chicory, endive, great burdock and yacon provide insights into Asteraceae paleo-polyploidization history and plant inulin production.</title>
        <authorList>
            <person name="Fan W."/>
            <person name="Wang S."/>
            <person name="Wang H."/>
            <person name="Wang A."/>
            <person name="Jiang F."/>
            <person name="Liu H."/>
            <person name="Zhao H."/>
            <person name="Xu D."/>
            <person name="Zhang Y."/>
        </authorList>
    </citation>
    <scope>NUCLEOTIDE SEQUENCE [LARGE SCALE GENOMIC DNA]</scope>
    <source>
        <strain evidence="2">cv. Yunnan</strain>
        <tissue evidence="1">Leaves</tissue>
    </source>
</reference>
<dbReference type="Proteomes" id="UP001056120">
    <property type="component" value="Linkage Group LG01"/>
</dbReference>
<comment type="caution">
    <text evidence="1">The sequence shown here is derived from an EMBL/GenBank/DDBJ whole genome shotgun (WGS) entry which is preliminary data.</text>
</comment>
<organism evidence="1 2">
    <name type="scientific">Smallanthus sonchifolius</name>
    <dbReference type="NCBI Taxonomy" id="185202"/>
    <lineage>
        <taxon>Eukaryota</taxon>
        <taxon>Viridiplantae</taxon>
        <taxon>Streptophyta</taxon>
        <taxon>Embryophyta</taxon>
        <taxon>Tracheophyta</taxon>
        <taxon>Spermatophyta</taxon>
        <taxon>Magnoliopsida</taxon>
        <taxon>eudicotyledons</taxon>
        <taxon>Gunneridae</taxon>
        <taxon>Pentapetalae</taxon>
        <taxon>asterids</taxon>
        <taxon>campanulids</taxon>
        <taxon>Asterales</taxon>
        <taxon>Asteraceae</taxon>
        <taxon>Asteroideae</taxon>
        <taxon>Heliantheae alliance</taxon>
        <taxon>Millerieae</taxon>
        <taxon>Smallanthus</taxon>
    </lineage>
</organism>
<sequence length="92" mass="10206">MRGIWVPPTEEEVEDIGEGLDEDDLAELLGEEQRHECLAVQVEDAPPGSGEIRGDGPPPPPTYSTAPLPRALNIMTHQGHMWEQMQVMHQDP</sequence>
<name>A0ACB9KAS1_9ASTR</name>